<organism evidence="2 3">
    <name type="scientific">Pholiota conissans</name>
    <dbReference type="NCBI Taxonomy" id="109636"/>
    <lineage>
        <taxon>Eukaryota</taxon>
        <taxon>Fungi</taxon>
        <taxon>Dikarya</taxon>
        <taxon>Basidiomycota</taxon>
        <taxon>Agaricomycotina</taxon>
        <taxon>Agaricomycetes</taxon>
        <taxon>Agaricomycetidae</taxon>
        <taxon>Agaricales</taxon>
        <taxon>Agaricineae</taxon>
        <taxon>Strophariaceae</taxon>
        <taxon>Pholiota</taxon>
    </lineage>
</organism>
<name>A0A9P5YYU4_9AGAR</name>
<evidence type="ECO:0000313" key="2">
    <source>
        <dbReference type="EMBL" id="KAF9477165.1"/>
    </source>
</evidence>
<comment type="caution">
    <text evidence="2">The sequence shown here is derived from an EMBL/GenBank/DDBJ whole genome shotgun (WGS) entry which is preliminary data.</text>
</comment>
<keyword evidence="3" id="KW-1185">Reference proteome</keyword>
<keyword evidence="1" id="KW-0812">Transmembrane</keyword>
<reference evidence="2" key="1">
    <citation type="submission" date="2020-11" db="EMBL/GenBank/DDBJ databases">
        <authorList>
            <consortium name="DOE Joint Genome Institute"/>
            <person name="Ahrendt S."/>
            <person name="Riley R."/>
            <person name="Andreopoulos W."/>
            <person name="Labutti K."/>
            <person name="Pangilinan J."/>
            <person name="Ruiz-Duenas F.J."/>
            <person name="Barrasa J.M."/>
            <person name="Sanchez-Garcia M."/>
            <person name="Camarero S."/>
            <person name="Miyauchi S."/>
            <person name="Serrano A."/>
            <person name="Linde D."/>
            <person name="Babiker R."/>
            <person name="Drula E."/>
            <person name="Ayuso-Fernandez I."/>
            <person name="Pacheco R."/>
            <person name="Padilla G."/>
            <person name="Ferreira P."/>
            <person name="Barriuso J."/>
            <person name="Kellner H."/>
            <person name="Castanera R."/>
            <person name="Alfaro M."/>
            <person name="Ramirez L."/>
            <person name="Pisabarro A.G."/>
            <person name="Kuo A."/>
            <person name="Tritt A."/>
            <person name="Lipzen A."/>
            <person name="He G."/>
            <person name="Yan M."/>
            <person name="Ng V."/>
            <person name="Cullen D."/>
            <person name="Martin F."/>
            <person name="Rosso M.-N."/>
            <person name="Henrissat B."/>
            <person name="Hibbett D."/>
            <person name="Martinez A.T."/>
            <person name="Grigoriev I.V."/>
        </authorList>
    </citation>
    <scope>NUCLEOTIDE SEQUENCE</scope>
    <source>
        <strain evidence="2">CIRM-BRFM 674</strain>
    </source>
</reference>
<protein>
    <submittedName>
        <fullName evidence="2">Uncharacterized protein</fullName>
    </submittedName>
</protein>
<feature type="transmembrane region" description="Helical" evidence="1">
    <location>
        <begin position="33"/>
        <end position="58"/>
    </location>
</feature>
<feature type="transmembrane region" description="Helical" evidence="1">
    <location>
        <begin position="103"/>
        <end position="120"/>
    </location>
</feature>
<evidence type="ECO:0000313" key="3">
    <source>
        <dbReference type="Proteomes" id="UP000807469"/>
    </source>
</evidence>
<dbReference type="OrthoDB" id="3032457at2759"/>
<keyword evidence="1" id="KW-1133">Transmembrane helix</keyword>
<dbReference type="Proteomes" id="UP000807469">
    <property type="component" value="Unassembled WGS sequence"/>
</dbReference>
<dbReference type="AlphaFoldDB" id="A0A9P5YYU4"/>
<feature type="transmembrane region" description="Helical" evidence="1">
    <location>
        <begin position="64"/>
        <end position="83"/>
    </location>
</feature>
<dbReference type="EMBL" id="MU155270">
    <property type="protein sequence ID" value="KAF9477165.1"/>
    <property type="molecule type" value="Genomic_DNA"/>
</dbReference>
<sequence>MIIVETSDVDDAASTTRTLTPPLPKIPSHFVKLIALSIPLSLISLITCLLDLAISWPIRAVPTILAFCLSFPYHTGAVLLVWLHKHQIASLISFTPASPRSMAHAGLLSAIWVVAAGFNIDRAIKIMEPYTACYGAPGQPHSYCALFGVTGDAAVAPALAAATALAEALVLIGVVVVCSLHWWRGREDRNEHAEAAPSAASTGIARTCFPRRLFLLSNRHYLSEWNE</sequence>
<proteinExistence type="predicted"/>
<accession>A0A9P5YYU4</accession>
<keyword evidence="1" id="KW-0472">Membrane</keyword>
<evidence type="ECO:0000256" key="1">
    <source>
        <dbReference type="SAM" id="Phobius"/>
    </source>
</evidence>
<feature type="transmembrane region" description="Helical" evidence="1">
    <location>
        <begin position="158"/>
        <end position="183"/>
    </location>
</feature>
<gene>
    <name evidence="2" type="ORF">BDN70DRAFT_896766</name>
</gene>